<dbReference type="Pfam" id="PF04397">
    <property type="entry name" value="LytTR"/>
    <property type="match status" value="1"/>
</dbReference>
<keyword evidence="1" id="KW-0597">Phosphoprotein</keyword>
<dbReference type="InterPro" id="IPR001789">
    <property type="entry name" value="Sig_transdc_resp-reg_receiver"/>
</dbReference>
<proteinExistence type="predicted"/>
<dbReference type="InterPro" id="IPR011006">
    <property type="entry name" value="CheY-like_superfamily"/>
</dbReference>
<keyword evidence="5" id="KW-1185">Reference proteome</keyword>
<dbReference type="InterPro" id="IPR046947">
    <property type="entry name" value="LytR-like"/>
</dbReference>
<dbReference type="RefSeq" id="WP_167208402.1">
    <property type="nucleotide sequence ID" value="NZ_CP050063.1"/>
</dbReference>
<organism evidence="4 5">
    <name type="scientific">Spirosoma aureum</name>
    <dbReference type="NCBI Taxonomy" id="2692134"/>
    <lineage>
        <taxon>Bacteria</taxon>
        <taxon>Pseudomonadati</taxon>
        <taxon>Bacteroidota</taxon>
        <taxon>Cytophagia</taxon>
        <taxon>Cytophagales</taxon>
        <taxon>Cytophagaceae</taxon>
        <taxon>Spirosoma</taxon>
    </lineage>
</organism>
<evidence type="ECO:0000256" key="1">
    <source>
        <dbReference type="PROSITE-ProRule" id="PRU00169"/>
    </source>
</evidence>
<dbReference type="SUPFAM" id="SSF52172">
    <property type="entry name" value="CheY-like"/>
    <property type="match status" value="1"/>
</dbReference>
<dbReference type="Proteomes" id="UP000501802">
    <property type="component" value="Chromosome"/>
</dbReference>
<dbReference type="SMART" id="SM00850">
    <property type="entry name" value="LytTR"/>
    <property type="match status" value="1"/>
</dbReference>
<evidence type="ECO:0000313" key="5">
    <source>
        <dbReference type="Proteomes" id="UP000501802"/>
    </source>
</evidence>
<evidence type="ECO:0000313" key="4">
    <source>
        <dbReference type="EMBL" id="QIP13385.1"/>
    </source>
</evidence>
<dbReference type="PROSITE" id="PS50110">
    <property type="entry name" value="RESPONSE_REGULATORY"/>
    <property type="match status" value="1"/>
</dbReference>
<dbReference type="AlphaFoldDB" id="A0A6G9AM70"/>
<dbReference type="GO" id="GO:0003677">
    <property type="term" value="F:DNA binding"/>
    <property type="evidence" value="ECO:0007669"/>
    <property type="project" value="InterPro"/>
</dbReference>
<dbReference type="PROSITE" id="PS50930">
    <property type="entry name" value="HTH_LYTTR"/>
    <property type="match status" value="1"/>
</dbReference>
<dbReference type="GO" id="GO:0000156">
    <property type="term" value="F:phosphorelay response regulator activity"/>
    <property type="evidence" value="ECO:0007669"/>
    <property type="project" value="InterPro"/>
</dbReference>
<protein>
    <submittedName>
        <fullName evidence="4">Response regulator transcription factor</fullName>
    </submittedName>
</protein>
<dbReference type="Gene3D" id="3.40.50.2300">
    <property type="match status" value="1"/>
</dbReference>
<dbReference type="Pfam" id="PF00072">
    <property type="entry name" value="Response_reg"/>
    <property type="match status" value="1"/>
</dbReference>
<dbReference type="PANTHER" id="PTHR37299:SF1">
    <property type="entry name" value="STAGE 0 SPORULATION PROTEIN A HOMOLOG"/>
    <property type="match status" value="1"/>
</dbReference>
<sequence length="234" mass="27371">MNCLIVEDEPLAMLRLKEYVQRVPFLQLNHALDNALDAIGVLQKEKIDLLFLDIEMDGFSGIQLLESLPKRPAVILTTAFDQYALKGFDLQVVDYLLKPYTFERFLQAVTRAYESIPTGKENEATQSRFLFIKTEYRLQKVSLENILFVEGMRDYRRIHLDTEKIMTLETFGELAQQLPESTFCRVHKSYLVSLNKIEAIERDRIRIQNTLIPISDTYRERFYQSIGRPLKSPR</sequence>
<accession>A0A6G9AM70</accession>
<dbReference type="SMART" id="SM00448">
    <property type="entry name" value="REC"/>
    <property type="match status" value="1"/>
</dbReference>
<reference evidence="4 5" key="1">
    <citation type="submission" date="2020-03" db="EMBL/GenBank/DDBJ databases">
        <authorList>
            <person name="Kim M.K."/>
        </authorList>
    </citation>
    <scope>NUCLEOTIDE SEQUENCE [LARGE SCALE GENOMIC DNA]</scope>
    <source>
        <strain evidence="4 5">BT328</strain>
    </source>
</reference>
<gene>
    <name evidence="4" type="ORF">G8759_12480</name>
</gene>
<evidence type="ECO:0000259" key="2">
    <source>
        <dbReference type="PROSITE" id="PS50110"/>
    </source>
</evidence>
<feature type="domain" description="HTH LytTR-type" evidence="3">
    <location>
        <begin position="130"/>
        <end position="228"/>
    </location>
</feature>
<name>A0A6G9AM70_9BACT</name>
<feature type="modified residue" description="4-aspartylphosphate" evidence="1">
    <location>
        <position position="53"/>
    </location>
</feature>
<feature type="domain" description="Response regulatory" evidence="2">
    <location>
        <begin position="2"/>
        <end position="113"/>
    </location>
</feature>
<dbReference type="Gene3D" id="2.40.50.1020">
    <property type="entry name" value="LytTr DNA-binding domain"/>
    <property type="match status" value="1"/>
</dbReference>
<dbReference type="KEGG" id="spib:G8759_12480"/>
<evidence type="ECO:0000259" key="3">
    <source>
        <dbReference type="PROSITE" id="PS50930"/>
    </source>
</evidence>
<dbReference type="PANTHER" id="PTHR37299">
    <property type="entry name" value="TRANSCRIPTIONAL REGULATOR-RELATED"/>
    <property type="match status" value="1"/>
</dbReference>
<dbReference type="EMBL" id="CP050063">
    <property type="protein sequence ID" value="QIP13385.1"/>
    <property type="molecule type" value="Genomic_DNA"/>
</dbReference>
<dbReference type="InterPro" id="IPR007492">
    <property type="entry name" value="LytTR_DNA-bd_dom"/>
</dbReference>